<evidence type="ECO:0000313" key="5">
    <source>
        <dbReference type="Ensembl" id="ENSLLTP00000017668.1"/>
    </source>
</evidence>
<evidence type="ECO:0000256" key="4">
    <source>
        <dbReference type="SAM" id="Phobius"/>
    </source>
</evidence>
<keyword evidence="3" id="KW-0677">Repeat</keyword>
<keyword evidence="4" id="KW-0472">Membrane</keyword>
<name>A0A8C5SK20_LATLA</name>
<protein>
    <submittedName>
        <fullName evidence="5">Uncharacterized protein</fullName>
    </submittedName>
</protein>
<dbReference type="GO" id="GO:0005886">
    <property type="term" value="C:plasma membrane"/>
    <property type="evidence" value="ECO:0007669"/>
    <property type="project" value="TreeGrafter"/>
</dbReference>
<dbReference type="PANTHER" id="PTHR24369:SF210">
    <property type="entry name" value="CHAOPTIN-RELATED"/>
    <property type="match status" value="1"/>
</dbReference>
<proteinExistence type="predicted"/>
<evidence type="ECO:0000256" key="3">
    <source>
        <dbReference type="ARBA" id="ARBA00022737"/>
    </source>
</evidence>
<dbReference type="AlphaFoldDB" id="A0A8C5SK20"/>
<dbReference type="InterPro" id="IPR003591">
    <property type="entry name" value="Leu-rich_rpt_typical-subtyp"/>
</dbReference>
<keyword evidence="2" id="KW-0732">Signal</keyword>
<dbReference type="GeneTree" id="ENSGT00940000155311"/>
<keyword evidence="4" id="KW-1133">Transmembrane helix</keyword>
<dbReference type="Pfam" id="PF13855">
    <property type="entry name" value="LRR_8"/>
    <property type="match status" value="2"/>
</dbReference>
<dbReference type="PROSITE" id="PS51450">
    <property type="entry name" value="LRR"/>
    <property type="match status" value="2"/>
</dbReference>
<organism evidence="5 6">
    <name type="scientific">Laticauda laticaudata</name>
    <name type="common">Blue-ringed sea krait</name>
    <name type="synonym">Blue-lipped sea krait</name>
    <dbReference type="NCBI Taxonomy" id="8630"/>
    <lineage>
        <taxon>Eukaryota</taxon>
        <taxon>Metazoa</taxon>
        <taxon>Chordata</taxon>
        <taxon>Craniata</taxon>
        <taxon>Vertebrata</taxon>
        <taxon>Euteleostomi</taxon>
        <taxon>Lepidosauria</taxon>
        <taxon>Squamata</taxon>
        <taxon>Bifurcata</taxon>
        <taxon>Unidentata</taxon>
        <taxon>Episquamata</taxon>
        <taxon>Toxicofera</taxon>
        <taxon>Serpentes</taxon>
        <taxon>Colubroidea</taxon>
        <taxon>Elapidae</taxon>
        <taxon>Laticaudinae</taxon>
        <taxon>Laticauda</taxon>
    </lineage>
</organism>
<keyword evidence="4" id="KW-0812">Transmembrane</keyword>
<dbReference type="Gene3D" id="3.80.10.10">
    <property type="entry name" value="Ribonuclease Inhibitor"/>
    <property type="match status" value="3"/>
</dbReference>
<reference evidence="5" key="2">
    <citation type="submission" date="2025-09" db="UniProtKB">
        <authorList>
            <consortium name="Ensembl"/>
        </authorList>
    </citation>
    <scope>IDENTIFICATION</scope>
</reference>
<dbReference type="Proteomes" id="UP000694406">
    <property type="component" value="Unplaced"/>
</dbReference>
<sequence length="389" mass="44213">MPVLQLQVSDSFLLSCSLKLPVVLQTRIISAAGLSEMCLSFIAALFFYVHGADTSKICPHLCFCYESSSFVDCHNRHLVHVPHGIPHNTWMLNLRHNNLSGLEVGCFDALWSLKILLMSHNSIAKIWPQTFTSLNFLEKMDLSYNLLAHLPHDFSNELTSLKDLKMAHNFLIALGFESLQYMENLEKLDLSHNLVTSIERGTFRGLSRLRHLYLQSNRLAVIYNGFFFMLQNLEVLLLNSNNISFIEVEAFTSLHNMNFLALTGNRLIHLKFKTFLNIQTVSTHIQLAGNPWACDCDLQRVFGKITSVRHLHVDDYENLTCFSPWQLTGSPLVSVDSQLCMAETATVLVITVTVLVTVIAAIVMAERNRKKNLEKNWNELEGPFDSQEK</sequence>
<dbReference type="InterPro" id="IPR032675">
    <property type="entry name" value="LRR_dom_sf"/>
</dbReference>
<dbReference type="InterPro" id="IPR001611">
    <property type="entry name" value="Leu-rich_rpt"/>
</dbReference>
<evidence type="ECO:0000256" key="1">
    <source>
        <dbReference type="ARBA" id="ARBA00022614"/>
    </source>
</evidence>
<reference evidence="5" key="1">
    <citation type="submission" date="2025-08" db="UniProtKB">
        <authorList>
            <consortium name="Ensembl"/>
        </authorList>
    </citation>
    <scope>IDENTIFICATION</scope>
</reference>
<evidence type="ECO:0000256" key="2">
    <source>
        <dbReference type="ARBA" id="ARBA00022729"/>
    </source>
</evidence>
<keyword evidence="1" id="KW-0433">Leucine-rich repeat</keyword>
<dbReference type="Ensembl" id="ENSLLTT00000018321.1">
    <property type="protein sequence ID" value="ENSLLTP00000017668.1"/>
    <property type="gene ID" value="ENSLLTG00000013392.1"/>
</dbReference>
<dbReference type="PANTHER" id="PTHR24369">
    <property type="entry name" value="ANTIGEN BSP, PUTATIVE-RELATED"/>
    <property type="match status" value="1"/>
</dbReference>
<feature type="transmembrane region" description="Helical" evidence="4">
    <location>
        <begin position="345"/>
        <end position="365"/>
    </location>
</feature>
<evidence type="ECO:0000313" key="6">
    <source>
        <dbReference type="Proteomes" id="UP000694406"/>
    </source>
</evidence>
<keyword evidence="6" id="KW-1185">Reference proteome</keyword>
<dbReference type="InterPro" id="IPR050541">
    <property type="entry name" value="LRR_TM_domain-containing"/>
</dbReference>
<dbReference type="SUPFAM" id="SSF52058">
    <property type="entry name" value="L domain-like"/>
    <property type="match status" value="1"/>
</dbReference>
<accession>A0A8C5SK20</accession>
<dbReference type="SMART" id="SM00369">
    <property type="entry name" value="LRR_TYP"/>
    <property type="match status" value="8"/>
</dbReference>